<dbReference type="InterPro" id="IPR017441">
    <property type="entry name" value="Protein_kinase_ATP_BS"/>
</dbReference>
<dbReference type="InterPro" id="IPR011009">
    <property type="entry name" value="Kinase-like_dom_sf"/>
</dbReference>
<evidence type="ECO:0000256" key="1">
    <source>
        <dbReference type="PROSITE-ProRule" id="PRU10141"/>
    </source>
</evidence>
<sequence length="151" mass="17133">EREKQESERKLKKIRDHYQVLKDIGHGAFGKVILARHLRTGAEVAVKILPRRLWRSLTCPEKLAMETLNHPNVIHLFQGSWRRGGRQCRGGTPFCILCGGSQEQKDRVSWAGICLQACPWARLALVRQVFSLRLLETDVGLPSVCKVTLPL</sequence>
<keyword evidence="1" id="KW-0547">Nucleotide-binding</keyword>
<dbReference type="Ensembl" id="ENSSDAT00000023307.1">
    <property type="protein sequence ID" value="ENSSDAP00000020391.1"/>
    <property type="gene ID" value="ENSSDAG00000018578.1"/>
</dbReference>
<dbReference type="PROSITE" id="PS00107">
    <property type="entry name" value="PROTEIN_KINASE_ATP"/>
    <property type="match status" value="1"/>
</dbReference>
<reference evidence="3" key="2">
    <citation type="submission" date="2025-09" db="UniProtKB">
        <authorList>
            <consortium name="Ensembl"/>
        </authorList>
    </citation>
    <scope>IDENTIFICATION</scope>
</reference>
<reference evidence="3" key="1">
    <citation type="submission" date="2025-08" db="UniProtKB">
        <authorList>
            <consortium name="Ensembl"/>
        </authorList>
    </citation>
    <scope>IDENTIFICATION</scope>
</reference>
<keyword evidence="4" id="KW-1185">Reference proteome</keyword>
<dbReference type="GO" id="GO:0004672">
    <property type="term" value="F:protein kinase activity"/>
    <property type="evidence" value="ECO:0007669"/>
    <property type="project" value="InterPro"/>
</dbReference>
<dbReference type="AlphaFoldDB" id="A0A8C9Q4Y8"/>
<dbReference type="PROSITE" id="PS50011">
    <property type="entry name" value="PROTEIN_KINASE_DOM"/>
    <property type="match status" value="1"/>
</dbReference>
<evidence type="ECO:0000313" key="3">
    <source>
        <dbReference type="Ensembl" id="ENSSDAP00000020391.1"/>
    </source>
</evidence>
<organism evidence="3 4">
    <name type="scientific">Spermophilus dauricus</name>
    <name type="common">Daurian ground squirrel</name>
    <dbReference type="NCBI Taxonomy" id="99837"/>
    <lineage>
        <taxon>Eukaryota</taxon>
        <taxon>Metazoa</taxon>
        <taxon>Chordata</taxon>
        <taxon>Craniata</taxon>
        <taxon>Vertebrata</taxon>
        <taxon>Euteleostomi</taxon>
        <taxon>Mammalia</taxon>
        <taxon>Eutheria</taxon>
        <taxon>Euarchontoglires</taxon>
        <taxon>Glires</taxon>
        <taxon>Rodentia</taxon>
        <taxon>Sciuromorpha</taxon>
        <taxon>Sciuridae</taxon>
        <taxon>Xerinae</taxon>
        <taxon>Marmotini</taxon>
        <taxon>Spermophilus</taxon>
    </lineage>
</organism>
<dbReference type="GO" id="GO:0005524">
    <property type="term" value="F:ATP binding"/>
    <property type="evidence" value="ECO:0007669"/>
    <property type="project" value="UniProtKB-UniRule"/>
</dbReference>
<dbReference type="InterPro" id="IPR000719">
    <property type="entry name" value="Prot_kinase_dom"/>
</dbReference>
<proteinExistence type="predicted"/>
<dbReference type="Pfam" id="PF00069">
    <property type="entry name" value="Pkinase"/>
    <property type="match status" value="1"/>
</dbReference>
<feature type="domain" description="Protein kinase" evidence="2">
    <location>
        <begin position="18"/>
        <end position="151"/>
    </location>
</feature>
<evidence type="ECO:0000313" key="4">
    <source>
        <dbReference type="Proteomes" id="UP000694422"/>
    </source>
</evidence>
<dbReference type="Gene3D" id="3.30.200.20">
    <property type="entry name" value="Phosphorylase Kinase, domain 1"/>
    <property type="match status" value="1"/>
</dbReference>
<dbReference type="Proteomes" id="UP000694422">
    <property type="component" value="Unplaced"/>
</dbReference>
<keyword evidence="1" id="KW-0067">ATP-binding</keyword>
<accession>A0A8C9Q4Y8</accession>
<feature type="binding site" evidence="1">
    <location>
        <position position="47"/>
    </location>
    <ligand>
        <name>ATP</name>
        <dbReference type="ChEBI" id="CHEBI:30616"/>
    </ligand>
</feature>
<evidence type="ECO:0000259" key="2">
    <source>
        <dbReference type="PROSITE" id="PS50011"/>
    </source>
</evidence>
<protein>
    <recommendedName>
        <fullName evidence="2">Protein kinase domain-containing protein</fullName>
    </recommendedName>
</protein>
<name>A0A8C9Q4Y8_SPEDA</name>
<dbReference type="SUPFAM" id="SSF56112">
    <property type="entry name" value="Protein kinase-like (PK-like)"/>
    <property type="match status" value="1"/>
</dbReference>